<dbReference type="Gene3D" id="3.30.450.20">
    <property type="entry name" value="PAS domain"/>
    <property type="match status" value="1"/>
</dbReference>
<dbReference type="Proteomes" id="UP000283260">
    <property type="component" value="Unassembled WGS sequence"/>
</dbReference>
<feature type="domain" description="PAS" evidence="3">
    <location>
        <begin position="1"/>
        <end position="58"/>
    </location>
</feature>
<evidence type="ECO:0000256" key="2">
    <source>
        <dbReference type="ARBA" id="ARBA00004533"/>
    </source>
</evidence>
<evidence type="ECO:0000256" key="1">
    <source>
        <dbReference type="ARBA" id="ARBA00001946"/>
    </source>
</evidence>
<dbReference type="RefSeq" id="WP_123496442.1">
    <property type="nucleotide sequence ID" value="NZ_JBNDKA010000001.1"/>
</dbReference>
<dbReference type="InterPro" id="IPR001610">
    <property type="entry name" value="PAC"/>
</dbReference>
<dbReference type="NCBIfam" id="TIGR00229">
    <property type="entry name" value="sensory_box"/>
    <property type="match status" value="1"/>
</dbReference>
<sequence>MDEKYRRAVDAAAIFSETDLNGRITYVNDQFCAVSGYSREELLGQNHRLLNSGLHSADFFAAMWRTIALGNIWKGEICNRAKDGSLYWVDSTMVPVFDDATGRVHRYLSIRFDISEKRQLLQSLQWRVGHDVLTGLPNRAFLSDLLDQALEFSRHENIPLAVCMLDLDGFKAVNDGYGHASGDMLLVEVAKRLRDIVRGEDVVARLAGDEFVLVLRYVRDLQELRAALNRVLGAISAPYTLHGKDINVFASIGVTLFPHDNEDAETLLRHADQAMYVAKQRGRNRFHLFDVSRDQEVKVTHQTVERVRQALAAGELRLHFQPKVNMRRGVVVGFEALLRWEHPQNGMVPPREFLPLVEDTDLIIDIGEWVMDQVLSQLHRWQQAGQGWPVSINIAARHFQRADFVERLRQVLARHAQVAPQMLDLEIVESVAIENIQHVSACLQACQALGVQFSLGDFGTGYSSLSYLKRLRTQTIKIDKSFVRDILNDRDDLALTTAVIGLARAFGRQVIAEGLESVEHGELLLRLGCEVAQGYFIARPMPPGEVPDWVARFVAPSQWQALGQTALNAPLRLKPEPIKAP</sequence>
<dbReference type="SUPFAM" id="SSF141868">
    <property type="entry name" value="EAL domain-like"/>
    <property type="match status" value="1"/>
</dbReference>
<dbReference type="SUPFAM" id="SSF55785">
    <property type="entry name" value="PYP-like sensor domain (PAS domain)"/>
    <property type="match status" value="1"/>
</dbReference>
<accession>A0A423JA10</accession>
<evidence type="ECO:0000313" key="8">
    <source>
        <dbReference type="Proteomes" id="UP000283260"/>
    </source>
</evidence>
<dbReference type="PROSITE" id="PS50887">
    <property type="entry name" value="GGDEF"/>
    <property type="match status" value="1"/>
</dbReference>
<evidence type="ECO:0000259" key="6">
    <source>
        <dbReference type="PROSITE" id="PS50887"/>
    </source>
</evidence>
<dbReference type="PROSITE" id="PS50112">
    <property type="entry name" value="PAS"/>
    <property type="match status" value="1"/>
</dbReference>
<dbReference type="PANTHER" id="PTHR44757">
    <property type="entry name" value="DIGUANYLATE CYCLASE DGCP"/>
    <property type="match status" value="1"/>
</dbReference>
<dbReference type="Pfam" id="PF00563">
    <property type="entry name" value="EAL"/>
    <property type="match status" value="1"/>
</dbReference>
<dbReference type="InterPro" id="IPR001633">
    <property type="entry name" value="EAL_dom"/>
</dbReference>
<dbReference type="GO" id="GO:0005886">
    <property type="term" value="C:plasma membrane"/>
    <property type="evidence" value="ECO:0007669"/>
    <property type="project" value="UniProtKB-SubCell"/>
</dbReference>
<dbReference type="GO" id="GO:0003824">
    <property type="term" value="F:catalytic activity"/>
    <property type="evidence" value="ECO:0007669"/>
    <property type="project" value="UniProtKB-ARBA"/>
</dbReference>
<dbReference type="SMART" id="SM00091">
    <property type="entry name" value="PAS"/>
    <property type="match status" value="1"/>
</dbReference>
<dbReference type="AlphaFoldDB" id="A0A423JA10"/>
<reference evidence="7 8" key="1">
    <citation type="submission" date="2016-10" db="EMBL/GenBank/DDBJ databases">
        <title>Comparative genome analysis of multiple Pseudomonas spp. focuses on biocontrol and plant growth promoting traits.</title>
        <authorList>
            <person name="Tao X.-Y."/>
            <person name="Taylor C.G."/>
        </authorList>
    </citation>
    <scope>NUCLEOTIDE SEQUENCE [LARGE SCALE GENOMIC DNA]</scope>
    <source>
        <strain evidence="7 8">94G2</strain>
    </source>
</reference>
<dbReference type="Gene3D" id="3.20.20.450">
    <property type="entry name" value="EAL domain"/>
    <property type="match status" value="1"/>
</dbReference>
<name>A0A423JA10_9PSED</name>
<comment type="subcellular location">
    <subcellularLocation>
        <location evidence="2">Cell inner membrane</location>
    </subcellularLocation>
</comment>
<evidence type="ECO:0000259" key="3">
    <source>
        <dbReference type="PROSITE" id="PS50112"/>
    </source>
</evidence>
<dbReference type="InterPro" id="IPR052155">
    <property type="entry name" value="Biofilm_reg_signaling"/>
</dbReference>
<feature type="domain" description="EAL" evidence="5">
    <location>
        <begin position="300"/>
        <end position="554"/>
    </location>
</feature>
<dbReference type="SUPFAM" id="SSF55073">
    <property type="entry name" value="Nucleotide cyclase"/>
    <property type="match status" value="1"/>
</dbReference>
<dbReference type="CDD" id="cd01949">
    <property type="entry name" value="GGDEF"/>
    <property type="match status" value="1"/>
</dbReference>
<comment type="cofactor">
    <cofactor evidence="1">
        <name>Mg(2+)</name>
        <dbReference type="ChEBI" id="CHEBI:18420"/>
    </cofactor>
</comment>
<dbReference type="InterPro" id="IPR043128">
    <property type="entry name" value="Rev_trsase/Diguanyl_cyclase"/>
</dbReference>
<proteinExistence type="predicted"/>
<comment type="caution">
    <text evidence="7">The sequence shown here is derived from an EMBL/GenBank/DDBJ whole genome shotgun (WGS) entry which is preliminary data.</text>
</comment>
<dbReference type="PROSITE" id="PS50113">
    <property type="entry name" value="PAC"/>
    <property type="match status" value="1"/>
</dbReference>
<dbReference type="InterPro" id="IPR029787">
    <property type="entry name" value="Nucleotide_cyclase"/>
</dbReference>
<dbReference type="CDD" id="cd00130">
    <property type="entry name" value="PAS"/>
    <property type="match status" value="1"/>
</dbReference>
<dbReference type="SMART" id="SM00052">
    <property type="entry name" value="EAL"/>
    <property type="match status" value="1"/>
</dbReference>
<gene>
    <name evidence="7" type="ORF">BK661_10620</name>
</gene>
<dbReference type="InterPro" id="IPR035919">
    <property type="entry name" value="EAL_sf"/>
</dbReference>
<feature type="domain" description="GGDEF" evidence="6">
    <location>
        <begin position="158"/>
        <end position="291"/>
    </location>
</feature>
<organism evidence="7 8">
    <name type="scientific">Pseudomonas frederiksbergensis</name>
    <dbReference type="NCBI Taxonomy" id="104087"/>
    <lineage>
        <taxon>Bacteria</taxon>
        <taxon>Pseudomonadati</taxon>
        <taxon>Pseudomonadota</taxon>
        <taxon>Gammaproteobacteria</taxon>
        <taxon>Pseudomonadales</taxon>
        <taxon>Pseudomonadaceae</taxon>
        <taxon>Pseudomonas</taxon>
    </lineage>
</organism>
<dbReference type="InterPro" id="IPR035965">
    <property type="entry name" value="PAS-like_dom_sf"/>
</dbReference>
<feature type="domain" description="PAC" evidence="4">
    <location>
        <begin position="73"/>
        <end position="126"/>
    </location>
</feature>
<dbReference type="SMART" id="SM00267">
    <property type="entry name" value="GGDEF"/>
    <property type="match status" value="1"/>
</dbReference>
<dbReference type="SMART" id="SM00086">
    <property type="entry name" value="PAC"/>
    <property type="match status" value="1"/>
</dbReference>
<dbReference type="InterPro" id="IPR000700">
    <property type="entry name" value="PAS-assoc_C"/>
</dbReference>
<evidence type="ECO:0000313" key="7">
    <source>
        <dbReference type="EMBL" id="RON34522.1"/>
    </source>
</evidence>
<dbReference type="CDD" id="cd01948">
    <property type="entry name" value="EAL"/>
    <property type="match status" value="1"/>
</dbReference>
<dbReference type="FunFam" id="3.30.70.270:FF:000001">
    <property type="entry name" value="Diguanylate cyclase domain protein"/>
    <property type="match status" value="1"/>
</dbReference>
<protein>
    <submittedName>
        <fullName evidence="7">GGDEF domain-containing protein</fullName>
    </submittedName>
</protein>
<evidence type="ECO:0000259" key="5">
    <source>
        <dbReference type="PROSITE" id="PS50883"/>
    </source>
</evidence>
<dbReference type="EMBL" id="MOBL01000007">
    <property type="protein sequence ID" value="RON34522.1"/>
    <property type="molecule type" value="Genomic_DNA"/>
</dbReference>
<evidence type="ECO:0000259" key="4">
    <source>
        <dbReference type="PROSITE" id="PS50113"/>
    </source>
</evidence>
<dbReference type="PROSITE" id="PS50883">
    <property type="entry name" value="EAL"/>
    <property type="match status" value="1"/>
</dbReference>
<dbReference type="Pfam" id="PF13426">
    <property type="entry name" value="PAS_9"/>
    <property type="match status" value="1"/>
</dbReference>
<dbReference type="InterPro" id="IPR000014">
    <property type="entry name" value="PAS"/>
</dbReference>
<dbReference type="PANTHER" id="PTHR44757:SF2">
    <property type="entry name" value="BIOFILM ARCHITECTURE MAINTENANCE PROTEIN MBAA"/>
    <property type="match status" value="1"/>
</dbReference>
<dbReference type="NCBIfam" id="TIGR00254">
    <property type="entry name" value="GGDEF"/>
    <property type="match status" value="1"/>
</dbReference>
<dbReference type="Pfam" id="PF00990">
    <property type="entry name" value="GGDEF"/>
    <property type="match status" value="1"/>
</dbReference>
<dbReference type="InterPro" id="IPR000160">
    <property type="entry name" value="GGDEF_dom"/>
</dbReference>
<dbReference type="Gene3D" id="3.30.70.270">
    <property type="match status" value="1"/>
</dbReference>